<reference evidence="1 2" key="1">
    <citation type="submission" date="2016-09" db="EMBL/GenBank/DDBJ databases">
        <title>The draft genome of Dichanthelium oligosanthes: A C3 panicoid grass species.</title>
        <authorList>
            <person name="Studer A.J."/>
            <person name="Schnable J.C."/>
            <person name="Brutnell T.P."/>
        </authorList>
    </citation>
    <scope>NUCLEOTIDE SEQUENCE [LARGE SCALE GENOMIC DNA]</scope>
    <source>
        <strain evidence="2">cv. Kellogg 1175</strain>
        <tissue evidence="1">Leaf</tissue>
    </source>
</reference>
<dbReference type="AlphaFoldDB" id="A0A1E5W2Y7"/>
<keyword evidence="2" id="KW-1185">Reference proteome</keyword>
<proteinExistence type="predicted"/>
<evidence type="ECO:0000313" key="2">
    <source>
        <dbReference type="Proteomes" id="UP000095767"/>
    </source>
</evidence>
<dbReference type="EMBL" id="LWDX02022749">
    <property type="protein sequence ID" value="OEL31744.1"/>
    <property type="molecule type" value="Genomic_DNA"/>
</dbReference>
<comment type="caution">
    <text evidence="1">The sequence shown here is derived from an EMBL/GenBank/DDBJ whole genome shotgun (WGS) entry which is preliminary data.</text>
</comment>
<gene>
    <name evidence="1" type="ORF">BAE44_0007234</name>
</gene>
<dbReference type="Proteomes" id="UP000095767">
    <property type="component" value="Unassembled WGS sequence"/>
</dbReference>
<evidence type="ECO:0000313" key="1">
    <source>
        <dbReference type="EMBL" id="OEL31744.1"/>
    </source>
</evidence>
<accession>A0A1E5W2Y7</accession>
<protein>
    <submittedName>
        <fullName evidence="1">Uncharacterized protein</fullName>
    </submittedName>
</protein>
<sequence length="200" mass="20428">MALDARSLPAVSIPVLTGFSSAMALDARSLPAVSIPVLNVGGSGNDDEGGAPSGAAVDVDMPALWSDEGRMKRELVAWAKAVASMAIRESMRFRSLTQISRLIVSEVAIHVPTDYKARSMMALDVARSLQAAVPVPALDVGASAANPWPGNGRGGVGARAGVVERRREAEAGPGGVGQGRGVHGQGISPAVAVLIDDDQA</sequence>
<organism evidence="1 2">
    <name type="scientific">Dichanthelium oligosanthes</name>
    <dbReference type="NCBI Taxonomy" id="888268"/>
    <lineage>
        <taxon>Eukaryota</taxon>
        <taxon>Viridiplantae</taxon>
        <taxon>Streptophyta</taxon>
        <taxon>Embryophyta</taxon>
        <taxon>Tracheophyta</taxon>
        <taxon>Spermatophyta</taxon>
        <taxon>Magnoliopsida</taxon>
        <taxon>Liliopsida</taxon>
        <taxon>Poales</taxon>
        <taxon>Poaceae</taxon>
        <taxon>PACMAD clade</taxon>
        <taxon>Panicoideae</taxon>
        <taxon>Panicodae</taxon>
        <taxon>Paniceae</taxon>
        <taxon>Dichantheliinae</taxon>
        <taxon>Dichanthelium</taxon>
    </lineage>
</organism>
<name>A0A1E5W2Y7_9POAL</name>